<proteinExistence type="predicted"/>
<name>A0A1B7XQC8_COLHI</name>
<feature type="region of interest" description="Disordered" evidence="1">
    <location>
        <begin position="46"/>
        <end position="125"/>
    </location>
</feature>
<dbReference type="GeneID" id="28873621"/>
<feature type="compositionally biased region" description="Low complexity" evidence="1">
    <location>
        <begin position="106"/>
        <end position="125"/>
    </location>
</feature>
<comment type="caution">
    <text evidence="2">The sequence shown here is derived from an EMBL/GenBank/DDBJ whole genome shotgun (WGS) entry which is preliminary data.</text>
</comment>
<dbReference type="Proteomes" id="UP000092177">
    <property type="component" value="Chromosome 12"/>
</dbReference>
<organism evidence="2 3">
    <name type="scientific">Colletotrichum higginsianum (strain IMI 349063)</name>
    <name type="common">Crucifer anthracnose fungus</name>
    <dbReference type="NCBI Taxonomy" id="759273"/>
    <lineage>
        <taxon>Eukaryota</taxon>
        <taxon>Fungi</taxon>
        <taxon>Dikarya</taxon>
        <taxon>Ascomycota</taxon>
        <taxon>Pezizomycotina</taxon>
        <taxon>Sordariomycetes</taxon>
        <taxon>Hypocreomycetidae</taxon>
        <taxon>Glomerellales</taxon>
        <taxon>Glomerellaceae</taxon>
        <taxon>Colletotrichum</taxon>
        <taxon>Colletotrichum destructivum species complex</taxon>
    </lineage>
</organism>
<dbReference type="RefSeq" id="XP_018150486.1">
    <property type="nucleotide sequence ID" value="XM_018309514.1"/>
</dbReference>
<evidence type="ECO:0000313" key="3">
    <source>
        <dbReference type="Proteomes" id="UP000092177"/>
    </source>
</evidence>
<evidence type="ECO:0000256" key="1">
    <source>
        <dbReference type="SAM" id="MobiDB-lite"/>
    </source>
</evidence>
<reference evidence="3" key="1">
    <citation type="journal article" date="2017" name="BMC Genomics">
        <title>Gapless genome assembly of Colletotrichum higginsianum reveals chromosome structure and association of transposable elements with secondary metabolite gene clusters.</title>
        <authorList>
            <person name="Dallery J.-F."/>
            <person name="Lapalu N."/>
            <person name="Zampounis A."/>
            <person name="Pigne S."/>
            <person name="Luyten I."/>
            <person name="Amselem J."/>
            <person name="Wittenberg A.H.J."/>
            <person name="Zhou S."/>
            <person name="de Queiroz M.V."/>
            <person name="Robin G.P."/>
            <person name="Auger A."/>
            <person name="Hainaut M."/>
            <person name="Henrissat B."/>
            <person name="Kim K.-T."/>
            <person name="Lee Y.-H."/>
            <person name="Lespinet O."/>
            <person name="Schwartz D.C."/>
            <person name="Thon M.R."/>
            <person name="O'Connell R.J."/>
        </authorList>
    </citation>
    <scope>NUCLEOTIDE SEQUENCE [LARGE SCALE GENOMIC DNA]</scope>
    <source>
        <strain evidence="3">IMI 349063</strain>
    </source>
</reference>
<evidence type="ECO:0000313" key="2">
    <source>
        <dbReference type="EMBL" id="OBR01968.1"/>
    </source>
</evidence>
<accession>A0A1B7XQC8</accession>
<dbReference type="AlphaFoldDB" id="A0A1B7XQC8"/>
<sequence length="180" mass="19314">MCSNIDCRERIKEWLLALPSDTLDLAIPTDGLALLAALKTSKKRSLEEALTPPPSLHEPCTAPPSVFRMADPTETTTPKKRRLVDLDATPRGPADMLAPADSASQTGSIATTSTRTSASRKSSPTKQLMSLELANDPLHFASLDILEIDPSAAPGLRDVYLDITAFASGINVIPKDHRVT</sequence>
<protein>
    <submittedName>
        <fullName evidence="2">Uncharacterized protein</fullName>
    </submittedName>
</protein>
<gene>
    <name evidence="2" type="ORF">CH63R_14540</name>
</gene>
<keyword evidence="3" id="KW-1185">Reference proteome</keyword>
<dbReference type="VEuPathDB" id="FungiDB:CH63R_14540"/>
<dbReference type="KEGG" id="chig:CH63R_14540"/>
<dbReference type="EMBL" id="LTAN01000012">
    <property type="protein sequence ID" value="OBR01968.1"/>
    <property type="molecule type" value="Genomic_DNA"/>
</dbReference>